<dbReference type="Pfam" id="PF06568">
    <property type="entry name" value="YjiS-like"/>
    <property type="match status" value="1"/>
</dbReference>
<evidence type="ECO:0000313" key="2">
    <source>
        <dbReference type="EMBL" id="MEJ8821221.1"/>
    </source>
</evidence>
<dbReference type="Proteomes" id="UP001363010">
    <property type="component" value="Unassembled WGS sequence"/>
</dbReference>
<dbReference type="InterPro" id="IPR009506">
    <property type="entry name" value="YjiS-like"/>
</dbReference>
<comment type="caution">
    <text evidence="2">The sequence shown here is derived from an EMBL/GenBank/DDBJ whole genome shotgun (WGS) entry which is preliminary data.</text>
</comment>
<accession>A0ABU8VTU2</accession>
<evidence type="ECO:0000259" key="1">
    <source>
        <dbReference type="Pfam" id="PF06568"/>
    </source>
</evidence>
<dbReference type="RefSeq" id="WP_340362280.1">
    <property type="nucleotide sequence ID" value="NZ_JBBKZV010000002.1"/>
</dbReference>
<gene>
    <name evidence="2" type="ORF">WKW80_04105</name>
</gene>
<dbReference type="EMBL" id="JBBKZV010000002">
    <property type="protein sequence ID" value="MEJ8821221.1"/>
    <property type="molecule type" value="Genomic_DNA"/>
</dbReference>
<evidence type="ECO:0000313" key="3">
    <source>
        <dbReference type="Proteomes" id="UP001363010"/>
    </source>
</evidence>
<sequence length="74" mass="8301">MSHTSNSDSRSVVPTAVGAWFGRLSLRIAEAMAARRRRVDAYRDLQSLDEHALRDIGLSHRAVAEWPRVGCDPR</sequence>
<name>A0ABU8VTU2_9BURK</name>
<reference evidence="2 3" key="1">
    <citation type="submission" date="2024-03" db="EMBL/GenBank/DDBJ databases">
        <title>Novel species of the genus Variovorax.</title>
        <authorList>
            <person name="Liu Q."/>
            <person name="Xin Y.-H."/>
        </authorList>
    </citation>
    <scope>NUCLEOTIDE SEQUENCE [LARGE SCALE GENOMIC DNA]</scope>
    <source>
        <strain evidence="2 3">KACC 18501</strain>
    </source>
</reference>
<organism evidence="2 3">
    <name type="scientific">Variovorax humicola</name>
    <dbReference type="NCBI Taxonomy" id="1769758"/>
    <lineage>
        <taxon>Bacteria</taxon>
        <taxon>Pseudomonadati</taxon>
        <taxon>Pseudomonadota</taxon>
        <taxon>Betaproteobacteria</taxon>
        <taxon>Burkholderiales</taxon>
        <taxon>Comamonadaceae</taxon>
        <taxon>Variovorax</taxon>
    </lineage>
</organism>
<protein>
    <submittedName>
        <fullName evidence="2">DUF1127 domain-containing protein</fullName>
    </submittedName>
</protein>
<proteinExistence type="predicted"/>
<feature type="domain" description="YjiS-like" evidence="1">
    <location>
        <begin position="29"/>
        <end position="59"/>
    </location>
</feature>
<keyword evidence="3" id="KW-1185">Reference proteome</keyword>